<keyword evidence="4" id="KW-1185">Reference proteome</keyword>
<protein>
    <submittedName>
        <fullName evidence="3">Nuclear transport factor 2 family protein</fullName>
    </submittedName>
</protein>
<evidence type="ECO:0000256" key="1">
    <source>
        <dbReference type="SAM" id="SignalP"/>
    </source>
</evidence>
<organism evidence="3 4">
    <name type="scientific">Methylobrevis albus</name>
    <dbReference type="NCBI Taxonomy" id="2793297"/>
    <lineage>
        <taxon>Bacteria</taxon>
        <taxon>Pseudomonadati</taxon>
        <taxon>Pseudomonadota</taxon>
        <taxon>Alphaproteobacteria</taxon>
        <taxon>Hyphomicrobiales</taxon>
        <taxon>Pleomorphomonadaceae</taxon>
        <taxon>Methylobrevis</taxon>
    </lineage>
</organism>
<dbReference type="PANTHER" id="PTHR41252">
    <property type="entry name" value="BLR2505 PROTEIN"/>
    <property type="match status" value="1"/>
</dbReference>
<dbReference type="SUPFAM" id="SSF54427">
    <property type="entry name" value="NTF2-like"/>
    <property type="match status" value="1"/>
</dbReference>
<dbReference type="AlphaFoldDB" id="A0A931MXG9"/>
<dbReference type="Pfam" id="PF12680">
    <property type="entry name" value="SnoaL_2"/>
    <property type="match status" value="1"/>
</dbReference>
<dbReference type="Gene3D" id="3.10.450.50">
    <property type="match status" value="1"/>
</dbReference>
<feature type="chain" id="PRO_5036881872" evidence="1">
    <location>
        <begin position="33"/>
        <end position="183"/>
    </location>
</feature>
<evidence type="ECO:0000313" key="3">
    <source>
        <dbReference type="EMBL" id="MBH0239033.1"/>
    </source>
</evidence>
<feature type="domain" description="SnoaL-like" evidence="2">
    <location>
        <begin position="56"/>
        <end position="161"/>
    </location>
</feature>
<gene>
    <name evidence="3" type="ORF">I5731_14475</name>
</gene>
<proteinExistence type="predicted"/>
<evidence type="ECO:0000259" key="2">
    <source>
        <dbReference type="Pfam" id="PF12680"/>
    </source>
</evidence>
<dbReference type="InterPro" id="IPR032710">
    <property type="entry name" value="NTF2-like_dom_sf"/>
</dbReference>
<accession>A0A931MXG9</accession>
<dbReference type="PANTHER" id="PTHR41252:SF1">
    <property type="entry name" value="BLR2505 PROTEIN"/>
    <property type="match status" value="1"/>
</dbReference>
<reference evidence="3" key="1">
    <citation type="submission" date="2020-12" db="EMBL/GenBank/DDBJ databases">
        <title>Methylobrevis albus sp. nov., isolated from fresh water lack sediment.</title>
        <authorList>
            <person name="Zou Q."/>
        </authorList>
    </citation>
    <scope>NUCLEOTIDE SEQUENCE</scope>
    <source>
        <strain evidence="3">L22</strain>
    </source>
</reference>
<comment type="caution">
    <text evidence="3">The sequence shown here is derived from an EMBL/GenBank/DDBJ whole genome shotgun (WGS) entry which is preliminary data.</text>
</comment>
<dbReference type="InterPro" id="IPR037401">
    <property type="entry name" value="SnoaL-like"/>
</dbReference>
<evidence type="ECO:0000313" key="4">
    <source>
        <dbReference type="Proteomes" id="UP000631694"/>
    </source>
</evidence>
<keyword evidence="1" id="KW-0732">Signal</keyword>
<sequence length="183" mass="19565">MRLATTTHRLAAAGRAMLLASVFAAGLGPAHAGTPAPDPRVENRNLIMETQNTATVRAAFEAWQAGGNVFADLLAPDVVWTIHGSGPVAGTYRGLDDFVSRASAPLVTRLSTPIVPEVHDIFADGDTVIVRFDGAATTTSGAPYRNQFVWIFRMDDGVVVEAEAFLDLAAYQQVVENNEPRTD</sequence>
<dbReference type="RefSeq" id="WP_197312109.1">
    <property type="nucleotide sequence ID" value="NZ_JADZLT010000052.1"/>
</dbReference>
<dbReference type="Proteomes" id="UP000631694">
    <property type="component" value="Unassembled WGS sequence"/>
</dbReference>
<name>A0A931MXG9_9HYPH</name>
<dbReference type="EMBL" id="JADZLT010000052">
    <property type="protein sequence ID" value="MBH0239033.1"/>
    <property type="molecule type" value="Genomic_DNA"/>
</dbReference>
<feature type="signal peptide" evidence="1">
    <location>
        <begin position="1"/>
        <end position="32"/>
    </location>
</feature>